<keyword evidence="2" id="KW-0378">Hydrolase</keyword>
<feature type="domain" description="CCHC-type" evidence="6">
    <location>
        <begin position="52"/>
        <end position="65"/>
    </location>
</feature>
<dbReference type="Proteomes" id="UP000507470">
    <property type="component" value="Unassembled WGS sequence"/>
</dbReference>
<gene>
    <name evidence="7" type="ORF">MCOR_57664</name>
</gene>
<evidence type="ECO:0000256" key="2">
    <source>
        <dbReference type="ARBA" id="ARBA00022750"/>
    </source>
</evidence>
<evidence type="ECO:0000256" key="3">
    <source>
        <dbReference type="ARBA" id="ARBA00023125"/>
    </source>
</evidence>
<evidence type="ECO:0000259" key="6">
    <source>
        <dbReference type="PROSITE" id="PS50158"/>
    </source>
</evidence>
<dbReference type="InterPro" id="IPR036875">
    <property type="entry name" value="Znf_CCHC_sf"/>
</dbReference>
<dbReference type="AlphaFoldDB" id="A0A6J8F287"/>
<dbReference type="SMART" id="SM00343">
    <property type="entry name" value="ZnF_C2HC"/>
    <property type="match status" value="2"/>
</dbReference>
<evidence type="ECO:0000313" key="7">
    <source>
        <dbReference type="EMBL" id="CAC5425886.1"/>
    </source>
</evidence>
<keyword evidence="3" id="KW-0238">DNA-binding</keyword>
<dbReference type="Gene3D" id="4.10.60.10">
    <property type="entry name" value="Zinc finger, CCHC-type"/>
    <property type="match status" value="1"/>
</dbReference>
<dbReference type="OrthoDB" id="420169at2759"/>
<keyword evidence="2" id="KW-0064">Aspartyl protease</keyword>
<keyword evidence="5" id="KW-0862">Zinc</keyword>
<dbReference type="PROSITE" id="PS50158">
    <property type="entry name" value="ZF_CCHC"/>
    <property type="match status" value="1"/>
</dbReference>
<dbReference type="SUPFAM" id="SSF56672">
    <property type="entry name" value="DNA/RNA polymerases"/>
    <property type="match status" value="1"/>
</dbReference>
<dbReference type="GO" id="GO:0003677">
    <property type="term" value="F:DNA binding"/>
    <property type="evidence" value="ECO:0007669"/>
    <property type="project" value="UniProtKB-KW"/>
</dbReference>
<evidence type="ECO:0000313" key="8">
    <source>
        <dbReference type="Proteomes" id="UP000507470"/>
    </source>
</evidence>
<keyword evidence="5" id="KW-0479">Metal-binding</keyword>
<dbReference type="Gene3D" id="3.30.70.270">
    <property type="match status" value="1"/>
</dbReference>
<dbReference type="InterPro" id="IPR043502">
    <property type="entry name" value="DNA/RNA_pol_sf"/>
</dbReference>
<dbReference type="Gene3D" id="3.10.10.10">
    <property type="entry name" value="HIV Type 1 Reverse Transcriptase, subunit A, domain 1"/>
    <property type="match status" value="1"/>
</dbReference>
<dbReference type="Pfam" id="PF00098">
    <property type="entry name" value="zf-CCHC"/>
    <property type="match status" value="1"/>
</dbReference>
<dbReference type="EMBL" id="CACVKT020010330">
    <property type="protein sequence ID" value="CAC5425886.1"/>
    <property type="molecule type" value="Genomic_DNA"/>
</dbReference>
<proteinExistence type="predicted"/>
<dbReference type="GO" id="GO:0008270">
    <property type="term" value="F:zinc ion binding"/>
    <property type="evidence" value="ECO:0007669"/>
    <property type="project" value="UniProtKB-KW"/>
</dbReference>
<keyword evidence="1" id="KW-0645">Protease</keyword>
<dbReference type="InterPro" id="IPR043128">
    <property type="entry name" value="Rev_trsase/Diguanyl_cyclase"/>
</dbReference>
<evidence type="ECO:0000256" key="4">
    <source>
        <dbReference type="ARBA" id="ARBA00023268"/>
    </source>
</evidence>
<accession>A0A6J8F287</accession>
<keyword evidence="4" id="KW-0511">Multifunctional enzyme</keyword>
<protein>
    <recommendedName>
        <fullName evidence="6">CCHC-type domain-containing protein</fullName>
    </recommendedName>
</protein>
<dbReference type="SUPFAM" id="SSF57756">
    <property type="entry name" value="Retrovirus zinc finger-like domains"/>
    <property type="match status" value="1"/>
</dbReference>
<dbReference type="Pfam" id="PF17919">
    <property type="entry name" value="RT_RNaseH_2"/>
    <property type="match status" value="1"/>
</dbReference>
<dbReference type="InterPro" id="IPR001878">
    <property type="entry name" value="Znf_CCHC"/>
</dbReference>
<name>A0A6J8F287_MYTCO</name>
<keyword evidence="5" id="KW-0863">Zinc-finger</keyword>
<dbReference type="GO" id="GO:0004190">
    <property type="term" value="F:aspartic-type endopeptidase activity"/>
    <property type="evidence" value="ECO:0007669"/>
    <property type="project" value="UniProtKB-KW"/>
</dbReference>
<sequence>MREHPATVQAAVTAAIYEQNLRKRFSLRTGMGHENNELVPMEIDHYKPRNVCFQCNKLGHFAKNCMTQPRNNRNVKLIYEVKERSSIIFWNCNKPGHIKRKINQITKINSTPSAHIDDILALLGKASFFSNYDLKSGYWQLAIDSKDREKTAFTCHKGLFEFNVLPFGITSAPVVFMELMSRVLEGLEHFAKAYLDDILFLWRFIPNFSKIAEPFIELTKKYAKFNWSDACQKAFEYLKDSLTVVPFLAYPDTNKTYTLYCDPSDTCIGACLTQPCEDTEKKIYGVKSAEKPIYYLSHRLRTENTCADLLSRVPSKDGQNSETSEIEIKHKQLRLNIENEYDSDLNSEIFNQTTYIDYDSGIDNYDQSTDNDMSVNEIKLKPKRKRRVKHKSDTKQLISLYQSMIKTIVDLKGQFEIYQIYNLPLIMQSNISNQENHMIAQNQIETKALAMNVKKTKFVTLSDIEIQKCANPSVKYCNIRSAVYPIN</sequence>
<keyword evidence="8" id="KW-1185">Reference proteome</keyword>
<dbReference type="InterPro" id="IPR041577">
    <property type="entry name" value="RT_RNaseH_2"/>
</dbReference>
<reference evidence="7 8" key="1">
    <citation type="submission" date="2020-06" db="EMBL/GenBank/DDBJ databases">
        <authorList>
            <person name="Li R."/>
            <person name="Bekaert M."/>
        </authorList>
    </citation>
    <scope>NUCLEOTIDE SEQUENCE [LARGE SCALE GENOMIC DNA]</scope>
    <source>
        <strain evidence="8">wild</strain>
    </source>
</reference>
<organism evidence="7 8">
    <name type="scientific">Mytilus coruscus</name>
    <name type="common">Sea mussel</name>
    <dbReference type="NCBI Taxonomy" id="42192"/>
    <lineage>
        <taxon>Eukaryota</taxon>
        <taxon>Metazoa</taxon>
        <taxon>Spiralia</taxon>
        <taxon>Lophotrochozoa</taxon>
        <taxon>Mollusca</taxon>
        <taxon>Bivalvia</taxon>
        <taxon>Autobranchia</taxon>
        <taxon>Pteriomorphia</taxon>
        <taxon>Mytilida</taxon>
        <taxon>Mytiloidea</taxon>
        <taxon>Mytilidae</taxon>
        <taxon>Mytilinae</taxon>
        <taxon>Mytilus</taxon>
    </lineage>
</organism>
<dbReference type="GO" id="GO:0006508">
    <property type="term" value="P:proteolysis"/>
    <property type="evidence" value="ECO:0007669"/>
    <property type="project" value="UniProtKB-KW"/>
</dbReference>
<dbReference type="CDD" id="cd01647">
    <property type="entry name" value="RT_LTR"/>
    <property type="match status" value="1"/>
</dbReference>
<dbReference type="InterPro" id="IPR000477">
    <property type="entry name" value="RT_dom"/>
</dbReference>
<dbReference type="InterPro" id="IPR050951">
    <property type="entry name" value="Retrovirus_Pol_polyprotein"/>
</dbReference>
<dbReference type="Pfam" id="PF00078">
    <property type="entry name" value="RVT_1"/>
    <property type="match status" value="1"/>
</dbReference>
<dbReference type="PANTHER" id="PTHR37984">
    <property type="entry name" value="PROTEIN CBG26694"/>
    <property type="match status" value="1"/>
</dbReference>
<evidence type="ECO:0000256" key="5">
    <source>
        <dbReference type="PROSITE-ProRule" id="PRU00047"/>
    </source>
</evidence>
<evidence type="ECO:0000256" key="1">
    <source>
        <dbReference type="ARBA" id="ARBA00022670"/>
    </source>
</evidence>
<dbReference type="PANTHER" id="PTHR37984:SF5">
    <property type="entry name" value="PROTEIN NYNRIN-LIKE"/>
    <property type="match status" value="1"/>
</dbReference>